<keyword evidence="4 5" id="KW-0472">Membrane</keyword>
<evidence type="ECO:0000256" key="3">
    <source>
        <dbReference type="ARBA" id="ARBA00022989"/>
    </source>
</evidence>
<gene>
    <name evidence="7" type="ORF">BpHYR1_019265</name>
</gene>
<evidence type="ECO:0000313" key="8">
    <source>
        <dbReference type="Proteomes" id="UP000276133"/>
    </source>
</evidence>
<dbReference type="PANTHER" id="PTHR46641">
    <property type="entry name" value="FMRFAMIDE RECEPTOR-RELATED"/>
    <property type="match status" value="1"/>
</dbReference>
<evidence type="ECO:0000256" key="1">
    <source>
        <dbReference type="ARBA" id="ARBA00004370"/>
    </source>
</evidence>
<dbReference type="InterPro" id="IPR052954">
    <property type="entry name" value="GPCR-Ligand_Int"/>
</dbReference>
<feature type="transmembrane region" description="Helical" evidence="5">
    <location>
        <begin position="83"/>
        <end position="102"/>
    </location>
</feature>
<dbReference type="Gene3D" id="1.20.1070.10">
    <property type="entry name" value="Rhodopsin 7-helix transmembrane proteins"/>
    <property type="match status" value="1"/>
</dbReference>
<dbReference type="GO" id="GO:0016020">
    <property type="term" value="C:membrane"/>
    <property type="evidence" value="ECO:0007669"/>
    <property type="project" value="UniProtKB-SubCell"/>
</dbReference>
<dbReference type="InterPro" id="IPR017452">
    <property type="entry name" value="GPCR_Rhodpsn_7TM"/>
</dbReference>
<dbReference type="InterPro" id="IPR000276">
    <property type="entry name" value="GPCR_Rhodpsn"/>
</dbReference>
<evidence type="ECO:0000256" key="5">
    <source>
        <dbReference type="SAM" id="Phobius"/>
    </source>
</evidence>
<proteinExistence type="predicted"/>
<dbReference type="GO" id="GO:0004930">
    <property type="term" value="F:G protein-coupled receptor activity"/>
    <property type="evidence" value="ECO:0007669"/>
    <property type="project" value="InterPro"/>
</dbReference>
<name>A0A3M7PED6_BRAPC</name>
<feature type="transmembrane region" description="Helical" evidence="5">
    <location>
        <begin position="6"/>
        <end position="31"/>
    </location>
</feature>
<feature type="transmembrane region" description="Helical" evidence="5">
    <location>
        <begin position="272"/>
        <end position="294"/>
    </location>
</feature>
<evidence type="ECO:0000256" key="4">
    <source>
        <dbReference type="ARBA" id="ARBA00023136"/>
    </source>
</evidence>
<evidence type="ECO:0000313" key="7">
    <source>
        <dbReference type="EMBL" id="RMZ97422.1"/>
    </source>
</evidence>
<comment type="subcellular location">
    <subcellularLocation>
        <location evidence="1">Membrane</location>
    </subcellularLocation>
</comment>
<reference evidence="7 8" key="1">
    <citation type="journal article" date="2018" name="Sci. Rep.">
        <title>Genomic signatures of local adaptation to the degree of environmental predictability in rotifers.</title>
        <authorList>
            <person name="Franch-Gras L."/>
            <person name="Hahn C."/>
            <person name="Garcia-Roger E.M."/>
            <person name="Carmona M.J."/>
            <person name="Serra M."/>
            <person name="Gomez A."/>
        </authorList>
    </citation>
    <scope>NUCLEOTIDE SEQUENCE [LARGE SCALE GENOMIC DNA]</scope>
    <source>
        <strain evidence="7">HYR1</strain>
    </source>
</reference>
<dbReference type="SUPFAM" id="SSF81321">
    <property type="entry name" value="Family A G protein-coupled receptor-like"/>
    <property type="match status" value="1"/>
</dbReference>
<sequence length="317" mass="36879">MSEKAIAVQYYFSITTMPLGILLNILSMWIFSRKRFNKNTNMGFLYIILCLFNIIALINQLIIYTLEKFEIDPRNFNLFSCKFYNIFASVALQIPSIAQIYISYDLYRSICNFKAKILSKKYYYFAILLSILGLFATNSIYFTFFIATDSISDETLIDLNSTRLNSTITECIGTEITDLIGDGVNILFRDLVPFTIIFILNYSVTKQVLKSKKNTQLGKSLKKEYNFAITVIAINIVFLLIYLPWAISFVLYHTMHFMSFTIEVDLDLFDMIQSISNCVSYLNNYSPFFINIIFNSMFRDEFMSLLPRSKRVKSEKV</sequence>
<protein>
    <recommendedName>
        <fullName evidence="6">G-protein coupled receptors family 1 profile domain-containing protein</fullName>
    </recommendedName>
</protein>
<keyword evidence="3 5" id="KW-1133">Transmembrane helix</keyword>
<dbReference type="OrthoDB" id="10433128at2759"/>
<feature type="transmembrane region" description="Helical" evidence="5">
    <location>
        <begin position="225"/>
        <end position="252"/>
    </location>
</feature>
<feature type="transmembrane region" description="Helical" evidence="5">
    <location>
        <begin position="122"/>
        <end position="147"/>
    </location>
</feature>
<feature type="transmembrane region" description="Helical" evidence="5">
    <location>
        <begin position="186"/>
        <end position="204"/>
    </location>
</feature>
<dbReference type="EMBL" id="REGN01011435">
    <property type="protein sequence ID" value="RMZ97422.1"/>
    <property type="molecule type" value="Genomic_DNA"/>
</dbReference>
<keyword evidence="8" id="KW-1185">Reference proteome</keyword>
<dbReference type="AlphaFoldDB" id="A0A3M7PED6"/>
<evidence type="ECO:0000256" key="2">
    <source>
        <dbReference type="ARBA" id="ARBA00022692"/>
    </source>
</evidence>
<dbReference type="PANTHER" id="PTHR46641:SF25">
    <property type="entry name" value="CNMAMIDE RECEPTOR-RELATED"/>
    <property type="match status" value="1"/>
</dbReference>
<keyword evidence="2 5" id="KW-0812">Transmembrane</keyword>
<organism evidence="7 8">
    <name type="scientific">Brachionus plicatilis</name>
    <name type="common">Marine rotifer</name>
    <name type="synonym">Brachionus muelleri</name>
    <dbReference type="NCBI Taxonomy" id="10195"/>
    <lineage>
        <taxon>Eukaryota</taxon>
        <taxon>Metazoa</taxon>
        <taxon>Spiralia</taxon>
        <taxon>Gnathifera</taxon>
        <taxon>Rotifera</taxon>
        <taxon>Eurotatoria</taxon>
        <taxon>Monogononta</taxon>
        <taxon>Pseudotrocha</taxon>
        <taxon>Ploima</taxon>
        <taxon>Brachionidae</taxon>
        <taxon>Brachionus</taxon>
    </lineage>
</organism>
<evidence type="ECO:0000259" key="6">
    <source>
        <dbReference type="PROSITE" id="PS50262"/>
    </source>
</evidence>
<dbReference type="PROSITE" id="PS50262">
    <property type="entry name" value="G_PROTEIN_RECEP_F1_2"/>
    <property type="match status" value="1"/>
</dbReference>
<feature type="domain" description="G-protein coupled receptors family 1 profile" evidence="6">
    <location>
        <begin position="23"/>
        <end position="291"/>
    </location>
</feature>
<dbReference type="Proteomes" id="UP000276133">
    <property type="component" value="Unassembled WGS sequence"/>
</dbReference>
<feature type="transmembrane region" description="Helical" evidence="5">
    <location>
        <begin position="43"/>
        <end position="63"/>
    </location>
</feature>
<accession>A0A3M7PED6</accession>
<comment type="caution">
    <text evidence="7">The sequence shown here is derived from an EMBL/GenBank/DDBJ whole genome shotgun (WGS) entry which is preliminary data.</text>
</comment>
<dbReference type="Pfam" id="PF00001">
    <property type="entry name" value="7tm_1"/>
    <property type="match status" value="1"/>
</dbReference>